<evidence type="ECO:0000313" key="2">
    <source>
        <dbReference type="Proteomes" id="UP000325081"/>
    </source>
</evidence>
<evidence type="ECO:0000313" key="1">
    <source>
        <dbReference type="EMBL" id="GER25277.1"/>
    </source>
</evidence>
<organism evidence="1 2">
    <name type="scientific">Striga asiatica</name>
    <name type="common">Asiatic witchweed</name>
    <name type="synonym">Buchnera asiatica</name>
    <dbReference type="NCBI Taxonomy" id="4170"/>
    <lineage>
        <taxon>Eukaryota</taxon>
        <taxon>Viridiplantae</taxon>
        <taxon>Streptophyta</taxon>
        <taxon>Embryophyta</taxon>
        <taxon>Tracheophyta</taxon>
        <taxon>Spermatophyta</taxon>
        <taxon>Magnoliopsida</taxon>
        <taxon>eudicotyledons</taxon>
        <taxon>Gunneridae</taxon>
        <taxon>Pentapetalae</taxon>
        <taxon>asterids</taxon>
        <taxon>lamiids</taxon>
        <taxon>Lamiales</taxon>
        <taxon>Orobanchaceae</taxon>
        <taxon>Buchnereae</taxon>
        <taxon>Striga</taxon>
    </lineage>
</organism>
<keyword evidence="2" id="KW-1185">Reference proteome</keyword>
<reference evidence="2" key="1">
    <citation type="journal article" date="2019" name="Curr. Biol.">
        <title>Genome Sequence of Striga asiatica Provides Insight into the Evolution of Plant Parasitism.</title>
        <authorList>
            <person name="Yoshida S."/>
            <person name="Kim S."/>
            <person name="Wafula E.K."/>
            <person name="Tanskanen J."/>
            <person name="Kim Y.M."/>
            <person name="Honaas L."/>
            <person name="Yang Z."/>
            <person name="Spallek T."/>
            <person name="Conn C.E."/>
            <person name="Ichihashi Y."/>
            <person name="Cheong K."/>
            <person name="Cui S."/>
            <person name="Der J.P."/>
            <person name="Gundlach H."/>
            <person name="Jiao Y."/>
            <person name="Hori C."/>
            <person name="Ishida J.K."/>
            <person name="Kasahara H."/>
            <person name="Kiba T."/>
            <person name="Kim M.S."/>
            <person name="Koo N."/>
            <person name="Laohavisit A."/>
            <person name="Lee Y.H."/>
            <person name="Lumba S."/>
            <person name="McCourt P."/>
            <person name="Mortimer J.C."/>
            <person name="Mutuku J.M."/>
            <person name="Nomura T."/>
            <person name="Sasaki-Sekimoto Y."/>
            <person name="Seto Y."/>
            <person name="Wang Y."/>
            <person name="Wakatake T."/>
            <person name="Sakakibara H."/>
            <person name="Demura T."/>
            <person name="Yamaguchi S."/>
            <person name="Yoneyama K."/>
            <person name="Manabe R.I."/>
            <person name="Nelson D.C."/>
            <person name="Schulman A.H."/>
            <person name="Timko M.P."/>
            <person name="dePamphilis C.W."/>
            <person name="Choi D."/>
            <person name="Shirasu K."/>
        </authorList>
    </citation>
    <scope>NUCLEOTIDE SEQUENCE [LARGE SCALE GENOMIC DNA]</scope>
    <source>
        <strain evidence="2">cv. UVA1</strain>
    </source>
</reference>
<dbReference type="OrthoDB" id="912964at2759"/>
<comment type="caution">
    <text evidence="1">The sequence shown here is derived from an EMBL/GenBank/DDBJ whole genome shotgun (WGS) entry which is preliminary data.</text>
</comment>
<accession>A0A5A7NYB9</accession>
<dbReference type="EMBL" id="BKCP01000002">
    <property type="protein sequence ID" value="GER25277.1"/>
    <property type="molecule type" value="Genomic_DNA"/>
</dbReference>
<dbReference type="AlphaFoldDB" id="A0A5A7NYB9"/>
<protein>
    <submittedName>
        <fullName evidence="1">Pentatricopeptide (PPR) repeat-containing protein</fullName>
    </submittedName>
</protein>
<dbReference type="Proteomes" id="UP000325081">
    <property type="component" value="Unassembled WGS sequence"/>
</dbReference>
<name>A0A5A7NYB9_STRAF</name>
<sequence>MSSQDELMEVELIEGNPAKTTKIPRGENGRADLLSKMAVSLVDCRSRSVTLMDMTKSTLDQVLEVEEQKDWRSPLIQWLQEPVTGKDIRETPLSRHDSSFFSGSDKMVFRSQDDRRLSGRSSGLREASTSRWCSGEVVDVQRSSKLFHGGRPLLS</sequence>
<gene>
    <name evidence="1" type="ORF">STAS_00851</name>
</gene>
<proteinExistence type="predicted"/>